<evidence type="ECO:0000259" key="2">
    <source>
        <dbReference type="Pfam" id="PF01926"/>
    </source>
</evidence>
<dbReference type="GO" id="GO:0003924">
    <property type="term" value="F:GTPase activity"/>
    <property type="evidence" value="ECO:0007669"/>
    <property type="project" value="InterPro"/>
</dbReference>
<dbReference type="EMBL" id="CAID01000004">
    <property type="protein sequence ID" value="CEF97590.1"/>
    <property type="molecule type" value="Genomic_DNA"/>
</dbReference>
<protein>
    <submittedName>
        <fullName evidence="3">P-loop containing nucleoside triphosphate hydrolase</fullName>
    </submittedName>
</protein>
<dbReference type="OrthoDB" id="1696305at2759"/>
<dbReference type="GO" id="GO:0005525">
    <property type="term" value="F:GTP binding"/>
    <property type="evidence" value="ECO:0007669"/>
    <property type="project" value="InterPro"/>
</dbReference>
<dbReference type="KEGG" id="ota:OT_ostta04g02630"/>
<name>A0A090LZZ5_OSTTA</name>
<evidence type="ECO:0000313" key="4">
    <source>
        <dbReference type="Proteomes" id="UP000009170"/>
    </source>
</evidence>
<dbReference type="PANTHER" id="PTHR47569:SF2">
    <property type="entry name" value="NO-ASSOCIATED PROTEIN 1, CHLOROPLASTIC_MITOCHONDRIAL"/>
    <property type="match status" value="1"/>
</dbReference>
<keyword evidence="4" id="KW-1185">Reference proteome</keyword>
<keyword evidence="3" id="KW-0378">Hydrolase</keyword>
<dbReference type="FunCoup" id="A0A090LZZ5">
    <property type="interactions" value="1262"/>
</dbReference>
<dbReference type="AlphaFoldDB" id="A0A090LZZ5"/>
<dbReference type="CDD" id="cd01855">
    <property type="entry name" value="YqeH"/>
    <property type="match status" value="1"/>
</dbReference>
<comment type="caution">
    <text evidence="3">The sequence shown here is derived from an EMBL/GenBank/DDBJ whole genome shotgun (WGS) entry which is preliminary data.</text>
</comment>
<dbReference type="PANTHER" id="PTHR47569">
    <property type="entry name" value="NO-ASSOCIATED PROTEIN 1, CHLOROPLASTIC/MITOCHONDRIAL"/>
    <property type="match status" value="1"/>
</dbReference>
<organism evidence="3 4">
    <name type="scientific">Ostreococcus tauri</name>
    <name type="common">Marine green alga</name>
    <dbReference type="NCBI Taxonomy" id="70448"/>
    <lineage>
        <taxon>Eukaryota</taxon>
        <taxon>Viridiplantae</taxon>
        <taxon>Chlorophyta</taxon>
        <taxon>Mamiellophyceae</taxon>
        <taxon>Mamiellales</taxon>
        <taxon>Bathycoccaceae</taxon>
        <taxon>Ostreococcus</taxon>
    </lineage>
</organism>
<accession>A0A090LZZ5</accession>
<reference evidence="4" key="1">
    <citation type="journal article" date="2006" name="Proc. Natl. Acad. Sci. U.S.A.">
        <title>Genome analysis of the smallest free-living eukaryote Ostreococcus tauri unveils many unique features.</title>
        <authorList>
            <person name="Derelle E."/>
            <person name="Ferraz C."/>
            <person name="Rombauts S."/>
            <person name="Rouze P."/>
            <person name="Worden A.Z."/>
            <person name="Robbens S."/>
            <person name="Partensky F."/>
            <person name="Degroeve S."/>
            <person name="Echeynie S."/>
            <person name="Cooke R."/>
            <person name="Saeys Y."/>
            <person name="Wuyts J."/>
            <person name="Jabbari K."/>
            <person name="Bowler C."/>
            <person name="Panaud O."/>
            <person name="Piegu B."/>
            <person name="Ball S.G."/>
            <person name="Ral J.-P."/>
            <person name="Bouget F.-Y."/>
            <person name="Piganeau G."/>
            <person name="De Baets B."/>
            <person name="Picard A."/>
            <person name="Delseny M."/>
            <person name="Demaille J."/>
            <person name="Van de Peer Y."/>
            <person name="Moreau H."/>
        </authorList>
    </citation>
    <scope>NUCLEOTIDE SEQUENCE [LARGE SCALE GENOMIC DNA]</scope>
    <source>
        <strain evidence="4">OTTH 0595 / CCAP 157/2 / RCC745</strain>
    </source>
</reference>
<dbReference type="InterPro" id="IPR006073">
    <property type="entry name" value="GTP-bd"/>
</dbReference>
<feature type="domain" description="G" evidence="2">
    <location>
        <begin position="234"/>
        <end position="302"/>
    </location>
</feature>
<feature type="compositionally biased region" description="Low complexity" evidence="1">
    <location>
        <begin position="1"/>
        <end position="28"/>
    </location>
</feature>
<dbReference type="Pfam" id="PF01926">
    <property type="entry name" value="MMR_HSR1"/>
    <property type="match status" value="1"/>
</dbReference>
<dbReference type="InterPro" id="IPR044229">
    <property type="entry name" value="NOA1"/>
</dbReference>
<feature type="region of interest" description="Disordered" evidence="1">
    <location>
        <begin position="1"/>
        <end position="51"/>
    </location>
</feature>
<dbReference type="GeneID" id="9834367"/>
<sequence>MLARTSTRASTARARARSSRSSNAGARAPGERAARRHRARTRASNDPAATTATARERARCYGCGVGVQTRSNDVAGYVDVATYERKATHGQWDMMLCARCAKLSNGAYVNAVEGQGGVKASPGLITPKELRDQLKPIREKKALVVKVVDATDFHGSFLKKVRDVVGGNPIVLVVTKIDLLGNAVDHDALERWVAKEAETRRLTLAGIALVSSRRGSGMREAVLQMMRERNGRDVYVIGAANVGKSSFIRAAMEELRSAGNYFAPTKRLPVASAMPGTTLGVIPLKAFEGKGVLFDTPGVFLHHRLNSLLSAEDLSEMKLGSSLKKFVPPTPECAEPPGFASFKGYSLYWGSFVRVDVLECPPNVTFGFFGPKSTRVSLMKTADVPETISGQEEAALRLVQEIDFLPPMHVDGPLVDLSVSGLGGWIRVEKTSGRGDGPIRAHIYGIRGLEVFARDVMPTA</sequence>
<dbReference type="SUPFAM" id="SSF52540">
    <property type="entry name" value="P-loop containing nucleoside triphosphate hydrolases"/>
    <property type="match status" value="1"/>
</dbReference>
<evidence type="ECO:0000256" key="1">
    <source>
        <dbReference type="SAM" id="MobiDB-lite"/>
    </source>
</evidence>
<dbReference type="InParanoid" id="A0A090LZZ5"/>
<gene>
    <name evidence="3" type="ORF">OT_ostta04g02630</name>
</gene>
<evidence type="ECO:0000313" key="3">
    <source>
        <dbReference type="EMBL" id="CEF97590.1"/>
    </source>
</evidence>
<dbReference type="RefSeq" id="XP_003078799.2">
    <property type="nucleotide sequence ID" value="XM_003078751.2"/>
</dbReference>
<dbReference type="STRING" id="70448.A0A090LZZ5"/>
<dbReference type="Proteomes" id="UP000009170">
    <property type="component" value="Unassembled WGS sequence"/>
</dbReference>
<reference evidence="3 4" key="2">
    <citation type="journal article" date="2014" name="BMC Genomics">
        <title>An improved genome of the model marine alga Ostreococcus tauri unfolds by assessing Illumina de novo assemblies.</title>
        <authorList>
            <person name="Blanc-Mathieu R."/>
            <person name="Verhelst B."/>
            <person name="Derelle E."/>
            <person name="Rombauts S."/>
            <person name="Bouget F.Y."/>
            <person name="Carre I."/>
            <person name="Chateau A."/>
            <person name="Eyre-Walker A."/>
            <person name="Grimsley N."/>
            <person name="Moreau H."/>
            <person name="Piegu B."/>
            <person name="Rivals E."/>
            <person name="Schackwitz W."/>
            <person name="Van de Peer Y."/>
            <person name="Piganeau G."/>
        </authorList>
    </citation>
    <scope>NUCLEOTIDE SEQUENCE [LARGE SCALE GENOMIC DNA]</scope>
    <source>
        <strain evidence="4">OTTH 0595 / CCAP 157/2 / RCC745</strain>
    </source>
</reference>
<dbReference type="Gene3D" id="3.40.50.300">
    <property type="entry name" value="P-loop containing nucleotide triphosphate hydrolases"/>
    <property type="match status" value="1"/>
</dbReference>
<dbReference type="InterPro" id="IPR027417">
    <property type="entry name" value="P-loop_NTPase"/>
</dbReference>
<proteinExistence type="predicted"/>